<feature type="compositionally biased region" description="Basic and acidic residues" evidence="1">
    <location>
        <begin position="95"/>
        <end position="111"/>
    </location>
</feature>
<evidence type="ECO:0000256" key="1">
    <source>
        <dbReference type="SAM" id="MobiDB-lite"/>
    </source>
</evidence>
<evidence type="ECO:0000313" key="2">
    <source>
        <dbReference type="EMBL" id="ELP67633.1"/>
    </source>
</evidence>
<dbReference type="RefSeq" id="WP_006377159.1">
    <property type="nucleotide sequence ID" value="NZ_AEJB01000272.1"/>
</dbReference>
<evidence type="ECO:0000313" key="3">
    <source>
        <dbReference type="Proteomes" id="UP000010931"/>
    </source>
</evidence>
<dbReference type="AlphaFoldDB" id="L7F7S4"/>
<dbReference type="EMBL" id="AEJB01000272">
    <property type="protein sequence ID" value="ELP67633.1"/>
    <property type="molecule type" value="Genomic_DNA"/>
</dbReference>
<comment type="caution">
    <text evidence="2">The sequence shown here is derived from an EMBL/GenBank/DDBJ whole genome shotgun (WGS) entry which is preliminary data.</text>
</comment>
<feature type="compositionally biased region" description="Polar residues" evidence="1">
    <location>
        <begin position="140"/>
        <end position="151"/>
    </location>
</feature>
<dbReference type="Proteomes" id="UP000010931">
    <property type="component" value="Unassembled WGS sequence"/>
</dbReference>
<organism evidence="2 3">
    <name type="scientific">Streptomyces turgidiscabies (strain Car8)</name>
    <dbReference type="NCBI Taxonomy" id="698760"/>
    <lineage>
        <taxon>Bacteria</taxon>
        <taxon>Bacillati</taxon>
        <taxon>Actinomycetota</taxon>
        <taxon>Actinomycetes</taxon>
        <taxon>Kitasatosporales</taxon>
        <taxon>Streptomycetaceae</taxon>
        <taxon>Streptomyces</taxon>
    </lineage>
</organism>
<dbReference type="PATRIC" id="fig|698760.3.peg.3642"/>
<accession>L7F7S4</accession>
<keyword evidence="3" id="KW-1185">Reference proteome</keyword>
<proteinExistence type="predicted"/>
<sequence>MWPFTTRRERQLQAELDAVKADRERIRGERTQFAKDRDTARFNREQILRQLAEADATNRRVHDRNLELGRRISELTESDPEYAAQLESQVAELQQRLDDAAREAADGEWRGRARRAEKRADHLQKELDNALGMPPGGVLSSASWQPANQLPKQDKAVSS</sequence>
<feature type="compositionally biased region" description="Basic and acidic residues" evidence="1">
    <location>
        <begin position="118"/>
        <end position="128"/>
    </location>
</feature>
<name>L7F7S4_STRT8</name>
<protein>
    <submittedName>
        <fullName evidence="2">Uncharacterized protein</fullName>
    </submittedName>
</protein>
<gene>
    <name evidence="2" type="ORF">STRTUCAR8_08628</name>
</gene>
<reference evidence="2 3" key="1">
    <citation type="journal article" date="2011" name="Plasmid">
        <title>Streptomyces turgidiscabies Car8 contains a modular pathogenicity island that shares virulence genes with other actinobacterial plant pathogens.</title>
        <authorList>
            <person name="Huguet-Tapia J.C."/>
            <person name="Badger J.H."/>
            <person name="Loria R."/>
            <person name="Pettis G.S."/>
        </authorList>
    </citation>
    <scope>NUCLEOTIDE SEQUENCE [LARGE SCALE GENOMIC DNA]</scope>
    <source>
        <strain evidence="2 3">Car8</strain>
    </source>
</reference>
<feature type="region of interest" description="Disordered" evidence="1">
    <location>
        <begin position="95"/>
        <end position="159"/>
    </location>
</feature>